<feature type="binding site" evidence="11">
    <location>
        <position position="313"/>
    </location>
    <ligand>
        <name>S-adenosyl-L-methionine</name>
        <dbReference type="ChEBI" id="CHEBI:59789"/>
    </ligand>
</feature>
<reference evidence="13" key="1">
    <citation type="submission" date="2020-02" db="EMBL/GenBank/DDBJ databases">
        <authorList>
            <person name="Meier V. D."/>
        </authorList>
    </citation>
    <scope>NUCLEOTIDE SEQUENCE</scope>
    <source>
        <strain evidence="13">AVDCRST_MAG76</strain>
    </source>
</reference>
<feature type="binding site" evidence="11">
    <location>
        <position position="138"/>
    </location>
    <ligand>
        <name>[4Fe-4S] cluster</name>
        <dbReference type="ChEBI" id="CHEBI:49883"/>
        <note>4Fe-4S-S-AdoMet</note>
    </ligand>
</feature>
<evidence type="ECO:0000256" key="5">
    <source>
        <dbReference type="ARBA" id="ARBA00022603"/>
    </source>
</evidence>
<evidence type="ECO:0000256" key="6">
    <source>
        <dbReference type="ARBA" id="ARBA00022679"/>
    </source>
</evidence>
<gene>
    <name evidence="11" type="primary">rlmN</name>
    <name evidence="13" type="ORF">AVDCRST_MAG76-195</name>
</gene>
<dbReference type="EC" id="2.1.1.192" evidence="11"/>
<evidence type="ECO:0000256" key="9">
    <source>
        <dbReference type="ARBA" id="ARBA00023004"/>
    </source>
</evidence>
<organism evidence="13">
    <name type="scientific">uncultured Acidimicrobiales bacterium</name>
    <dbReference type="NCBI Taxonomy" id="310071"/>
    <lineage>
        <taxon>Bacteria</taxon>
        <taxon>Bacillati</taxon>
        <taxon>Actinomycetota</taxon>
        <taxon>Acidimicrobiia</taxon>
        <taxon>Acidimicrobiales</taxon>
        <taxon>environmental samples</taxon>
    </lineage>
</organism>
<dbReference type="CDD" id="cd01335">
    <property type="entry name" value="Radical_SAM"/>
    <property type="match status" value="1"/>
</dbReference>
<feature type="binding site" evidence="11">
    <location>
        <begin position="184"/>
        <end position="185"/>
    </location>
    <ligand>
        <name>S-adenosyl-L-methionine</name>
        <dbReference type="ChEBI" id="CHEBI:59789"/>
    </ligand>
</feature>
<comment type="similarity">
    <text evidence="11">Belongs to the radical SAM superfamily. RlmN family.</text>
</comment>
<dbReference type="GO" id="GO:0070475">
    <property type="term" value="P:rRNA base methylation"/>
    <property type="evidence" value="ECO:0007669"/>
    <property type="project" value="UniProtKB-UniRule"/>
</dbReference>
<sequence length="373" mass="39591">MEPEGTRTAVAWIAVTTRFDLDEAGLAALLGDQPPYRVGQLRRGLLEGREPTELTDLPKVLRARLADEPALRPGLRLVHQAVADGGETVKWLWEVAPTPPGAQLEAAGAAPRVETVLMHYPGRTTVCVSSQAGCAMACSFCATGQLGFERHLTSGEMVEQVVLARSSAAACGRRLGNVVFMGMGEPLANLERVWQAVHVIHDDLGISARHLTISTVGVVPGIDRLAAADLPVNLAVSLHGATDEVRNELVPLGRRYPIAALVEACTRYVSATGRRLSIEWALIAGTNDTPRQAVALAQIARELRAHVNLIPLNPTPGYAATGSSPAAVKAFLDRLVGLGVNATVRRNRGTDIDAACGQLRASMAGSPVQMGRR</sequence>
<comment type="caution">
    <text evidence="11">Lacks conserved residue(s) required for the propagation of feature annotation.</text>
</comment>
<dbReference type="SFLD" id="SFLDS00029">
    <property type="entry name" value="Radical_SAM"/>
    <property type="match status" value="1"/>
</dbReference>
<dbReference type="InterPro" id="IPR007197">
    <property type="entry name" value="rSAM"/>
</dbReference>
<comment type="catalytic activity">
    <reaction evidence="11">
        <text>adenosine(2503) in 23S rRNA + 2 reduced [2Fe-2S]-[ferredoxin] + 2 S-adenosyl-L-methionine = 2-methyladenosine(2503) in 23S rRNA + 5'-deoxyadenosine + L-methionine + 2 oxidized [2Fe-2S]-[ferredoxin] + S-adenosyl-L-homocysteine</text>
        <dbReference type="Rhea" id="RHEA:42916"/>
        <dbReference type="Rhea" id="RHEA-COMP:10000"/>
        <dbReference type="Rhea" id="RHEA-COMP:10001"/>
        <dbReference type="Rhea" id="RHEA-COMP:10152"/>
        <dbReference type="Rhea" id="RHEA-COMP:10282"/>
        <dbReference type="ChEBI" id="CHEBI:17319"/>
        <dbReference type="ChEBI" id="CHEBI:33737"/>
        <dbReference type="ChEBI" id="CHEBI:33738"/>
        <dbReference type="ChEBI" id="CHEBI:57844"/>
        <dbReference type="ChEBI" id="CHEBI:57856"/>
        <dbReference type="ChEBI" id="CHEBI:59789"/>
        <dbReference type="ChEBI" id="CHEBI:74411"/>
        <dbReference type="ChEBI" id="CHEBI:74497"/>
        <dbReference type="EC" id="2.1.1.192"/>
    </reaction>
</comment>
<dbReference type="InterPro" id="IPR004383">
    <property type="entry name" value="rRNA_lsu_MTrfase_RlmN/Cfr"/>
</dbReference>
<dbReference type="EMBL" id="CADCSZ010000013">
    <property type="protein sequence ID" value="CAA9212510.1"/>
    <property type="molecule type" value="Genomic_DNA"/>
</dbReference>
<dbReference type="GO" id="GO:0070040">
    <property type="term" value="F:rRNA (adenine(2503)-C2-)-methyltransferase activity"/>
    <property type="evidence" value="ECO:0007669"/>
    <property type="project" value="UniProtKB-UniRule"/>
</dbReference>
<dbReference type="Pfam" id="PF04055">
    <property type="entry name" value="Radical_SAM"/>
    <property type="match status" value="1"/>
</dbReference>
<keyword evidence="9 11" id="KW-0408">Iron</keyword>
<dbReference type="NCBIfam" id="TIGR00048">
    <property type="entry name" value="rRNA_mod_RlmN"/>
    <property type="match status" value="1"/>
</dbReference>
<evidence type="ECO:0000256" key="3">
    <source>
        <dbReference type="ARBA" id="ARBA00022490"/>
    </source>
</evidence>
<evidence type="ECO:0000259" key="12">
    <source>
        <dbReference type="PROSITE" id="PS51918"/>
    </source>
</evidence>
<name>A0A6J4H2Q7_9ACTN</name>
<dbReference type="GO" id="GO:0002935">
    <property type="term" value="F:tRNA (adenine(37)-C2)-methyltransferase activity"/>
    <property type="evidence" value="ECO:0007669"/>
    <property type="project" value="UniProtKB-UniRule"/>
</dbReference>
<evidence type="ECO:0000313" key="13">
    <source>
        <dbReference type="EMBL" id="CAA9212510.1"/>
    </source>
</evidence>
<protein>
    <recommendedName>
        <fullName evidence="11">Probable dual-specificity RNA methyltransferase RlmN</fullName>
        <ecNumber evidence="11">2.1.1.192</ecNumber>
    </recommendedName>
    <alternativeName>
        <fullName evidence="11">23S rRNA (adenine(2503)-C(2))-methyltransferase</fullName>
    </alternativeName>
    <alternativeName>
        <fullName evidence="11">23S rRNA m2A2503 methyltransferase</fullName>
    </alternativeName>
    <alternativeName>
        <fullName evidence="11">Ribosomal RNA large subunit methyltransferase N</fullName>
    </alternativeName>
    <alternativeName>
        <fullName evidence="11">tRNA (adenine(37)-C(2))-methyltransferase</fullName>
    </alternativeName>
    <alternativeName>
        <fullName evidence="11">tRNA m2A37 methyltransferase</fullName>
    </alternativeName>
</protein>
<dbReference type="HAMAP" id="MF_01849">
    <property type="entry name" value="RNA_methyltr_RlmN"/>
    <property type="match status" value="1"/>
</dbReference>
<dbReference type="InterPro" id="IPR058240">
    <property type="entry name" value="rSAM_sf"/>
</dbReference>
<accession>A0A6J4H2Q7</accession>
<evidence type="ECO:0000256" key="2">
    <source>
        <dbReference type="ARBA" id="ARBA00022485"/>
    </source>
</evidence>
<feature type="active site" description="S-methylcysteine intermediate" evidence="11">
    <location>
        <position position="356"/>
    </location>
</feature>
<comment type="miscellaneous">
    <text evidence="11">Reaction proceeds by a ping-pong mechanism involving intermediate methylation of a conserved cysteine residue.</text>
</comment>
<dbReference type="GO" id="GO:0030488">
    <property type="term" value="P:tRNA methylation"/>
    <property type="evidence" value="ECO:0007669"/>
    <property type="project" value="UniProtKB-UniRule"/>
</dbReference>
<comment type="cofactor">
    <cofactor evidence="11">
        <name>[4Fe-4S] cluster</name>
        <dbReference type="ChEBI" id="CHEBI:49883"/>
    </cofactor>
    <text evidence="11">Binds 1 [4Fe-4S] cluster. The cluster is coordinated with 3 cysteines and an exchangeable S-adenosyl-L-methionine.</text>
</comment>
<dbReference type="SUPFAM" id="SSF102114">
    <property type="entry name" value="Radical SAM enzymes"/>
    <property type="match status" value="1"/>
</dbReference>
<keyword evidence="11" id="KW-1015">Disulfide bond</keyword>
<keyword evidence="4 11" id="KW-0698">rRNA processing</keyword>
<keyword evidence="10 11" id="KW-0411">Iron-sulfur</keyword>
<comment type="subcellular location">
    <subcellularLocation>
        <location evidence="1 11">Cytoplasm</location>
    </subcellularLocation>
</comment>
<dbReference type="GO" id="GO:0019843">
    <property type="term" value="F:rRNA binding"/>
    <property type="evidence" value="ECO:0007669"/>
    <property type="project" value="UniProtKB-UniRule"/>
</dbReference>
<feature type="binding site" evidence="11">
    <location>
        <position position="214"/>
    </location>
    <ligand>
        <name>S-adenosyl-L-methionine</name>
        <dbReference type="ChEBI" id="CHEBI:59789"/>
    </ligand>
</feature>
<proteinExistence type="inferred from homology"/>
<keyword evidence="5 11" id="KW-0489">Methyltransferase</keyword>
<dbReference type="PROSITE" id="PS51918">
    <property type="entry name" value="RADICAL_SAM"/>
    <property type="match status" value="1"/>
</dbReference>
<evidence type="ECO:0000256" key="10">
    <source>
        <dbReference type="ARBA" id="ARBA00023014"/>
    </source>
</evidence>
<evidence type="ECO:0000256" key="4">
    <source>
        <dbReference type="ARBA" id="ARBA00022552"/>
    </source>
</evidence>
<dbReference type="PIRSF" id="PIRSF006004">
    <property type="entry name" value="CHP00048"/>
    <property type="match status" value="1"/>
</dbReference>
<comment type="function">
    <text evidence="11">Specifically methylates position 2 of adenine 2503 in 23S rRNA and position 2 of adenine 37 in tRNAs.</text>
</comment>
<dbReference type="SFLD" id="SFLDF00275">
    <property type="entry name" value="adenosine_C2_methyltransferase"/>
    <property type="match status" value="1"/>
</dbReference>
<dbReference type="Gene3D" id="3.20.20.70">
    <property type="entry name" value="Aldolase class I"/>
    <property type="match status" value="1"/>
</dbReference>
<comment type="catalytic activity">
    <reaction evidence="11">
        <text>adenosine(37) in tRNA + 2 reduced [2Fe-2S]-[ferredoxin] + 2 S-adenosyl-L-methionine = 2-methyladenosine(37) in tRNA + 5'-deoxyadenosine + L-methionine + 2 oxidized [2Fe-2S]-[ferredoxin] + S-adenosyl-L-homocysteine</text>
        <dbReference type="Rhea" id="RHEA:43332"/>
        <dbReference type="Rhea" id="RHEA-COMP:10000"/>
        <dbReference type="Rhea" id="RHEA-COMP:10001"/>
        <dbReference type="Rhea" id="RHEA-COMP:10162"/>
        <dbReference type="Rhea" id="RHEA-COMP:10485"/>
        <dbReference type="ChEBI" id="CHEBI:17319"/>
        <dbReference type="ChEBI" id="CHEBI:33737"/>
        <dbReference type="ChEBI" id="CHEBI:33738"/>
        <dbReference type="ChEBI" id="CHEBI:57844"/>
        <dbReference type="ChEBI" id="CHEBI:57856"/>
        <dbReference type="ChEBI" id="CHEBI:59789"/>
        <dbReference type="ChEBI" id="CHEBI:74411"/>
        <dbReference type="ChEBI" id="CHEBI:74497"/>
        <dbReference type="EC" id="2.1.1.192"/>
    </reaction>
</comment>
<keyword evidence="3 11" id="KW-0963">Cytoplasm</keyword>
<dbReference type="InterPro" id="IPR013785">
    <property type="entry name" value="Aldolase_TIM"/>
</dbReference>
<dbReference type="PANTHER" id="PTHR30544">
    <property type="entry name" value="23S RRNA METHYLTRANSFERASE"/>
    <property type="match status" value="1"/>
</dbReference>
<feature type="binding site" evidence="11">
    <location>
        <position position="134"/>
    </location>
    <ligand>
        <name>[4Fe-4S] cluster</name>
        <dbReference type="ChEBI" id="CHEBI:49883"/>
        <note>4Fe-4S-S-AdoMet</note>
    </ligand>
</feature>
<feature type="active site" description="Proton acceptor" evidence="11">
    <location>
        <position position="114"/>
    </location>
</feature>
<dbReference type="GO" id="GO:0005737">
    <property type="term" value="C:cytoplasm"/>
    <property type="evidence" value="ECO:0007669"/>
    <property type="project" value="UniProtKB-SubCell"/>
</dbReference>
<dbReference type="SFLD" id="SFLDG01062">
    <property type="entry name" value="methyltransferase_(Class_A)"/>
    <property type="match status" value="1"/>
</dbReference>
<dbReference type="FunFam" id="3.20.20.70:FF:000014">
    <property type="entry name" value="Probable dual-specificity RNA methyltransferase RlmN"/>
    <property type="match status" value="1"/>
</dbReference>
<dbReference type="GO" id="GO:0000049">
    <property type="term" value="F:tRNA binding"/>
    <property type="evidence" value="ECO:0007669"/>
    <property type="project" value="UniProtKB-UniRule"/>
</dbReference>
<evidence type="ECO:0000256" key="11">
    <source>
        <dbReference type="HAMAP-Rule" id="MF_01849"/>
    </source>
</evidence>
<dbReference type="InterPro" id="IPR040072">
    <property type="entry name" value="Methyltransferase_A"/>
</dbReference>
<dbReference type="GO" id="GO:0046872">
    <property type="term" value="F:metal ion binding"/>
    <property type="evidence" value="ECO:0007669"/>
    <property type="project" value="UniProtKB-KW"/>
</dbReference>
<dbReference type="AlphaFoldDB" id="A0A6J4H2Q7"/>
<feature type="domain" description="Radical SAM core" evidence="12">
    <location>
        <begin position="120"/>
        <end position="351"/>
    </location>
</feature>
<evidence type="ECO:0000256" key="8">
    <source>
        <dbReference type="ARBA" id="ARBA00022723"/>
    </source>
</evidence>
<keyword evidence="8 11" id="KW-0479">Metal-binding</keyword>
<dbReference type="InterPro" id="IPR027492">
    <property type="entry name" value="RNA_MTrfase_RlmN"/>
</dbReference>
<keyword evidence="7 11" id="KW-0949">S-adenosyl-L-methionine</keyword>
<feature type="binding site" evidence="11">
    <location>
        <begin position="237"/>
        <end position="239"/>
    </location>
    <ligand>
        <name>S-adenosyl-L-methionine</name>
        <dbReference type="ChEBI" id="CHEBI:59789"/>
    </ligand>
</feature>
<evidence type="ECO:0000256" key="7">
    <source>
        <dbReference type="ARBA" id="ARBA00022691"/>
    </source>
</evidence>
<feature type="binding site" evidence="11">
    <location>
        <position position="141"/>
    </location>
    <ligand>
        <name>[4Fe-4S] cluster</name>
        <dbReference type="ChEBI" id="CHEBI:49883"/>
        <note>4Fe-4S-S-AdoMet</note>
    </ligand>
</feature>
<keyword evidence="11" id="KW-0819">tRNA processing</keyword>
<keyword evidence="6 11" id="KW-0808">Transferase</keyword>
<keyword evidence="2 11" id="KW-0004">4Fe-4S</keyword>
<evidence type="ECO:0000256" key="1">
    <source>
        <dbReference type="ARBA" id="ARBA00004496"/>
    </source>
</evidence>
<dbReference type="PANTHER" id="PTHR30544:SF5">
    <property type="entry name" value="RADICAL SAM CORE DOMAIN-CONTAINING PROTEIN"/>
    <property type="match status" value="1"/>
</dbReference>
<dbReference type="GO" id="GO:0051539">
    <property type="term" value="F:4 iron, 4 sulfur cluster binding"/>
    <property type="evidence" value="ECO:0007669"/>
    <property type="project" value="UniProtKB-UniRule"/>
</dbReference>